<keyword evidence="3" id="KW-1185">Reference proteome</keyword>
<keyword evidence="1" id="KW-0472">Membrane</keyword>
<protein>
    <submittedName>
        <fullName evidence="2">Uncharacterized protein</fullName>
    </submittedName>
</protein>
<keyword evidence="1" id="KW-0812">Transmembrane</keyword>
<evidence type="ECO:0000256" key="1">
    <source>
        <dbReference type="SAM" id="Phobius"/>
    </source>
</evidence>
<feature type="transmembrane region" description="Helical" evidence="1">
    <location>
        <begin position="135"/>
        <end position="154"/>
    </location>
</feature>
<evidence type="ECO:0000313" key="2">
    <source>
        <dbReference type="EMBL" id="CAK9098697.1"/>
    </source>
</evidence>
<dbReference type="Proteomes" id="UP001642464">
    <property type="component" value="Unassembled WGS sequence"/>
</dbReference>
<dbReference type="EMBL" id="CAXAMM010041331">
    <property type="protein sequence ID" value="CAK9098697.1"/>
    <property type="molecule type" value="Genomic_DNA"/>
</dbReference>
<name>A0ABP0RDP1_9DINO</name>
<reference evidence="2 3" key="1">
    <citation type="submission" date="2024-02" db="EMBL/GenBank/DDBJ databases">
        <authorList>
            <person name="Chen Y."/>
            <person name="Shah S."/>
            <person name="Dougan E. K."/>
            <person name="Thang M."/>
            <person name="Chan C."/>
        </authorList>
    </citation>
    <scope>NUCLEOTIDE SEQUENCE [LARGE SCALE GENOMIC DNA]</scope>
</reference>
<accession>A0ABP0RDP1</accession>
<feature type="non-terminal residue" evidence="2">
    <location>
        <position position="1"/>
    </location>
</feature>
<evidence type="ECO:0000313" key="3">
    <source>
        <dbReference type="Proteomes" id="UP001642464"/>
    </source>
</evidence>
<organism evidence="2 3">
    <name type="scientific">Durusdinium trenchii</name>
    <dbReference type="NCBI Taxonomy" id="1381693"/>
    <lineage>
        <taxon>Eukaryota</taxon>
        <taxon>Sar</taxon>
        <taxon>Alveolata</taxon>
        <taxon>Dinophyceae</taxon>
        <taxon>Suessiales</taxon>
        <taxon>Symbiodiniaceae</taxon>
        <taxon>Durusdinium</taxon>
    </lineage>
</organism>
<keyword evidence="1" id="KW-1133">Transmembrane helix</keyword>
<comment type="caution">
    <text evidence="2">The sequence shown here is derived from an EMBL/GenBank/DDBJ whole genome shotgun (WGS) entry which is preliminary data.</text>
</comment>
<gene>
    <name evidence="2" type="ORF">SCF082_LOCUS46241</name>
</gene>
<proteinExistence type="predicted"/>
<feature type="non-terminal residue" evidence="2">
    <location>
        <position position="199"/>
    </location>
</feature>
<sequence>DFVQCIKETLKPARGRELFAEKLEGLWDWQKFMEPMERVMSGVAILKSQPDVNYAFRIVTRKDMKLYSGYEKWVDMADEEHEALDQCPEGPADGDVFLLCKQFMHSTSLSQKPVLLMPALRAGLLSLMLPQKIRLVVVGGVGMAVPGVVLGVVGVGEEGIALQMELKEIMERTATVAAMVAARVGGVMIRMMRMVTMKM</sequence>
<feature type="transmembrane region" description="Helical" evidence="1">
    <location>
        <begin position="174"/>
        <end position="192"/>
    </location>
</feature>